<dbReference type="PANTHER" id="PTHR34883:SF15">
    <property type="entry name" value="EXTRACELLULAR SERINE-RICH PROTEIN"/>
    <property type="match status" value="1"/>
</dbReference>
<gene>
    <name evidence="4" type="ORF">FB45DRAFT_930288</name>
    <name evidence="3" type="ORF">FB45DRAFT_948284</name>
</gene>
<dbReference type="InterPro" id="IPR008972">
    <property type="entry name" value="Cupredoxin"/>
</dbReference>
<dbReference type="PANTHER" id="PTHR34883">
    <property type="entry name" value="SERINE-RICH PROTEIN, PUTATIVE-RELATED-RELATED"/>
    <property type="match status" value="1"/>
</dbReference>
<evidence type="ECO:0000313" key="5">
    <source>
        <dbReference type="Proteomes" id="UP001221142"/>
    </source>
</evidence>
<keyword evidence="2" id="KW-0732">Signal</keyword>
<feature type="compositionally biased region" description="Low complexity" evidence="1">
    <location>
        <begin position="204"/>
        <end position="218"/>
    </location>
</feature>
<dbReference type="EMBL" id="JARKIF010000018">
    <property type="protein sequence ID" value="KAJ7619268.1"/>
    <property type="molecule type" value="Genomic_DNA"/>
</dbReference>
<proteinExistence type="predicted"/>
<protein>
    <recommendedName>
        <fullName evidence="6">Cupredoxin</fullName>
    </recommendedName>
</protein>
<feature type="region of interest" description="Disordered" evidence="1">
    <location>
        <begin position="152"/>
        <end position="171"/>
    </location>
</feature>
<evidence type="ECO:0000256" key="2">
    <source>
        <dbReference type="SAM" id="SignalP"/>
    </source>
</evidence>
<evidence type="ECO:0000256" key="1">
    <source>
        <dbReference type="SAM" id="MobiDB-lite"/>
    </source>
</evidence>
<dbReference type="Proteomes" id="UP001221142">
    <property type="component" value="Unassembled WGS sequence"/>
</dbReference>
<evidence type="ECO:0000313" key="3">
    <source>
        <dbReference type="EMBL" id="KAJ7607422.1"/>
    </source>
</evidence>
<feature type="region of interest" description="Disordered" evidence="1">
    <location>
        <begin position="179"/>
        <end position="218"/>
    </location>
</feature>
<dbReference type="Gene3D" id="2.60.40.420">
    <property type="entry name" value="Cupredoxins - blue copper proteins"/>
    <property type="match status" value="1"/>
</dbReference>
<dbReference type="AlphaFoldDB" id="A0AAD7BF47"/>
<dbReference type="CDD" id="cd00920">
    <property type="entry name" value="Cupredoxin"/>
    <property type="match status" value="1"/>
</dbReference>
<feature type="compositionally biased region" description="Low complexity" evidence="1">
    <location>
        <begin position="179"/>
        <end position="194"/>
    </location>
</feature>
<feature type="signal peptide" evidence="2">
    <location>
        <begin position="1"/>
        <end position="18"/>
    </location>
</feature>
<keyword evidence="5" id="KW-1185">Reference proteome</keyword>
<sequence>MQLFTIAAALSAAAVATAQQVITVNVGGTATQGGFLFSPNNITAANGTIINFQFTSRPGNHSVTQSSFKTPCEPLPNGLDSGWIGIPQTLAADPSPEWNITITNDQQPIWLFCKQLLPTPHCTSGMIAAINIQPGPNTLDAFAANAKAATSVGQGEGAGNSGPGASANADPSLVSGAVRATAAQASSTAPAPSGSGSGSGGSGSNSASAPGSSSSNKPGAAKAQFDLSFFAVLGGAVAGAFLVL</sequence>
<dbReference type="EMBL" id="JARKIF010000050">
    <property type="protein sequence ID" value="KAJ7607422.1"/>
    <property type="molecule type" value="Genomic_DNA"/>
</dbReference>
<accession>A0AAD7BF47</accession>
<dbReference type="SUPFAM" id="SSF49503">
    <property type="entry name" value="Cupredoxins"/>
    <property type="match status" value="1"/>
</dbReference>
<organism evidence="4 5">
    <name type="scientific">Roridomyces roridus</name>
    <dbReference type="NCBI Taxonomy" id="1738132"/>
    <lineage>
        <taxon>Eukaryota</taxon>
        <taxon>Fungi</taxon>
        <taxon>Dikarya</taxon>
        <taxon>Basidiomycota</taxon>
        <taxon>Agaricomycotina</taxon>
        <taxon>Agaricomycetes</taxon>
        <taxon>Agaricomycetidae</taxon>
        <taxon>Agaricales</taxon>
        <taxon>Marasmiineae</taxon>
        <taxon>Mycenaceae</taxon>
        <taxon>Roridomyces</taxon>
    </lineage>
</organism>
<comment type="caution">
    <text evidence="4">The sequence shown here is derived from an EMBL/GenBank/DDBJ whole genome shotgun (WGS) entry which is preliminary data.</text>
</comment>
<reference evidence="4" key="1">
    <citation type="submission" date="2023-03" db="EMBL/GenBank/DDBJ databases">
        <title>Massive genome expansion in bonnet fungi (Mycena s.s.) driven by repeated elements and novel gene families across ecological guilds.</title>
        <authorList>
            <consortium name="Lawrence Berkeley National Laboratory"/>
            <person name="Harder C.B."/>
            <person name="Miyauchi S."/>
            <person name="Viragh M."/>
            <person name="Kuo A."/>
            <person name="Thoen E."/>
            <person name="Andreopoulos B."/>
            <person name="Lu D."/>
            <person name="Skrede I."/>
            <person name="Drula E."/>
            <person name="Henrissat B."/>
            <person name="Morin E."/>
            <person name="Kohler A."/>
            <person name="Barry K."/>
            <person name="LaButti K."/>
            <person name="Morin E."/>
            <person name="Salamov A."/>
            <person name="Lipzen A."/>
            <person name="Mereny Z."/>
            <person name="Hegedus B."/>
            <person name="Baldrian P."/>
            <person name="Stursova M."/>
            <person name="Weitz H."/>
            <person name="Taylor A."/>
            <person name="Grigoriev I.V."/>
            <person name="Nagy L.G."/>
            <person name="Martin F."/>
            <person name="Kauserud H."/>
        </authorList>
    </citation>
    <scope>NUCLEOTIDE SEQUENCE</scope>
    <source>
        <strain evidence="4">9284</strain>
    </source>
</reference>
<evidence type="ECO:0000313" key="4">
    <source>
        <dbReference type="EMBL" id="KAJ7619268.1"/>
    </source>
</evidence>
<feature type="chain" id="PRO_5042441860" description="Cupredoxin" evidence="2">
    <location>
        <begin position="19"/>
        <end position="244"/>
    </location>
</feature>
<dbReference type="InterPro" id="IPR052953">
    <property type="entry name" value="Ser-rich/MCO-related"/>
</dbReference>
<name>A0AAD7BF47_9AGAR</name>
<evidence type="ECO:0008006" key="6">
    <source>
        <dbReference type="Google" id="ProtNLM"/>
    </source>
</evidence>